<dbReference type="Pfam" id="PF01557">
    <property type="entry name" value="FAA_hydrolase"/>
    <property type="match status" value="1"/>
</dbReference>
<proteinExistence type="inferred from homology"/>
<keyword evidence="2" id="KW-0479">Metal-binding</keyword>
<dbReference type="EMBL" id="JAJSBI010000005">
    <property type="protein sequence ID" value="MCD9874692.1"/>
    <property type="molecule type" value="Genomic_DNA"/>
</dbReference>
<evidence type="ECO:0000313" key="5">
    <source>
        <dbReference type="Proteomes" id="UP001108029"/>
    </source>
</evidence>
<reference evidence="4" key="1">
    <citation type="submission" date="2021-12" db="EMBL/GenBank/DDBJ databases">
        <authorList>
            <person name="Lee J.-H."/>
            <person name="Kim S.-B."/>
        </authorList>
    </citation>
    <scope>NUCLEOTIDE SEQUENCE</scope>
    <source>
        <strain evidence="4">NR30</strain>
    </source>
</reference>
<gene>
    <name evidence="4" type="ORF">LJ657_13565</name>
</gene>
<dbReference type="GO" id="GO:0019752">
    <property type="term" value="P:carboxylic acid metabolic process"/>
    <property type="evidence" value="ECO:0007669"/>
    <property type="project" value="UniProtKB-ARBA"/>
</dbReference>
<dbReference type="Proteomes" id="UP001108029">
    <property type="component" value="Unassembled WGS sequence"/>
</dbReference>
<dbReference type="PANTHER" id="PTHR42796">
    <property type="entry name" value="FUMARYLACETOACETATE HYDROLASE DOMAIN-CONTAINING PROTEIN 2A-RELATED"/>
    <property type="match status" value="1"/>
</dbReference>
<dbReference type="RefSeq" id="WP_232648808.1">
    <property type="nucleotide sequence ID" value="NZ_JAJSBI010000005.1"/>
</dbReference>
<comment type="similarity">
    <text evidence="1">Belongs to the FAH family.</text>
</comment>
<evidence type="ECO:0000313" key="4">
    <source>
        <dbReference type="EMBL" id="MCD9874692.1"/>
    </source>
</evidence>
<feature type="domain" description="Fumarylacetoacetase-like C-terminal" evidence="3">
    <location>
        <begin position="67"/>
        <end position="273"/>
    </location>
</feature>
<dbReference type="InterPro" id="IPR051121">
    <property type="entry name" value="FAH"/>
</dbReference>
<organism evidence="4 5">
    <name type="scientific">Streptomyces guryensis</name>
    <dbReference type="NCBI Taxonomy" id="2886947"/>
    <lineage>
        <taxon>Bacteria</taxon>
        <taxon>Bacillati</taxon>
        <taxon>Actinomycetota</taxon>
        <taxon>Actinomycetes</taxon>
        <taxon>Kitasatosporales</taxon>
        <taxon>Streptomycetaceae</taxon>
        <taxon>Streptomyces</taxon>
    </lineage>
</organism>
<dbReference type="InterPro" id="IPR036663">
    <property type="entry name" value="Fumarylacetoacetase_C_sf"/>
</dbReference>
<dbReference type="Gene3D" id="3.90.850.10">
    <property type="entry name" value="Fumarylacetoacetase-like, C-terminal domain"/>
    <property type="match status" value="1"/>
</dbReference>
<keyword evidence="4" id="KW-0378">Hydrolase</keyword>
<evidence type="ECO:0000259" key="3">
    <source>
        <dbReference type="Pfam" id="PF01557"/>
    </source>
</evidence>
<dbReference type="GO" id="GO:0046872">
    <property type="term" value="F:metal ion binding"/>
    <property type="evidence" value="ECO:0007669"/>
    <property type="project" value="UniProtKB-KW"/>
</dbReference>
<keyword evidence="5" id="KW-1185">Reference proteome</keyword>
<dbReference type="InterPro" id="IPR011234">
    <property type="entry name" value="Fumarylacetoacetase-like_C"/>
</dbReference>
<sequence>MKLATIRTADGTAAVRLDGDRAVETGASDVAALLRRPDWRTHATAAEGRTHDVAALDLAPAVTTPGKIFCVGHNYRAHIAEMGREMPSYPSLFAKFANCLLGARDDIVHPAETGQLDWEAELGFVVGAPLRRRAGKEEAAAAIAGYTVVNDISMRDWQWRTPQWLQGKAWQASTPTGPWLVTGDDIDDAADLEIRCEVDGQSMQRSRTSDLLFTPADIAAYLSTFTTLEPGDLILTGTPGGVGAARDPKVFLRPGQVVRTVVEGIGECVNTIVEDKP</sequence>
<dbReference type="PANTHER" id="PTHR42796:SF4">
    <property type="entry name" value="FUMARYLACETOACETATE HYDROLASE DOMAIN-CONTAINING PROTEIN 2A"/>
    <property type="match status" value="1"/>
</dbReference>
<dbReference type="AlphaFoldDB" id="A0A9Q3Z7M1"/>
<name>A0A9Q3Z7M1_9ACTN</name>
<evidence type="ECO:0000256" key="2">
    <source>
        <dbReference type="ARBA" id="ARBA00022723"/>
    </source>
</evidence>
<comment type="caution">
    <text evidence="4">The sequence shown here is derived from an EMBL/GenBank/DDBJ whole genome shotgun (WGS) entry which is preliminary data.</text>
</comment>
<evidence type="ECO:0000256" key="1">
    <source>
        <dbReference type="ARBA" id="ARBA00010211"/>
    </source>
</evidence>
<protein>
    <submittedName>
        <fullName evidence="4">Fumarylacetoacetate hydrolase family protein</fullName>
    </submittedName>
</protein>
<dbReference type="SUPFAM" id="SSF56529">
    <property type="entry name" value="FAH"/>
    <property type="match status" value="1"/>
</dbReference>
<dbReference type="FunFam" id="3.90.850.10:FF:000002">
    <property type="entry name" value="2-hydroxyhepta-2,4-diene-1,7-dioate isomerase"/>
    <property type="match status" value="1"/>
</dbReference>
<dbReference type="GO" id="GO:0016787">
    <property type="term" value="F:hydrolase activity"/>
    <property type="evidence" value="ECO:0007669"/>
    <property type="project" value="UniProtKB-KW"/>
</dbReference>
<accession>A0A9Q3Z7M1</accession>
<dbReference type="GO" id="GO:0016853">
    <property type="term" value="F:isomerase activity"/>
    <property type="evidence" value="ECO:0007669"/>
    <property type="project" value="UniProtKB-ARBA"/>
</dbReference>